<evidence type="ECO:0000256" key="4">
    <source>
        <dbReference type="ARBA" id="ARBA00022833"/>
    </source>
</evidence>
<evidence type="ECO:0000313" key="6">
    <source>
        <dbReference type="Proteomes" id="UP000575083"/>
    </source>
</evidence>
<comment type="caution">
    <text evidence="5">The sequence shown here is derived from an EMBL/GenBank/DDBJ whole genome shotgun (WGS) entry which is preliminary data.</text>
</comment>
<dbReference type="RefSeq" id="WP_184865139.1">
    <property type="nucleotide sequence ID" value="NZ_JACHLK010000023.1"/>
</dbReference>
<evidence type="ECO:0000256" key="1">
    <source>
        <dbReference type="ARBA" id="ARBA00001947"/>
    </source>
</evidence>
<evidence type="ECO:0000256" key="3">
    <source>
        <dbReference type="ARBA" id="ARBA00022723"/>
    </source>
</evidence>
<protein>
    <submittedName>
        <fullName evidence="5">Uncharacterized protein (DUF849 family)</fullName>
    </submittedName>
</protein>
<dbReference type="PANTHER" id="PTHR37418:SF2">
    <property type="entry name" value="3-KETO-5-AMINOHEXANOATE CLEAVAGE ENZYME"/>
    <property type="match status" value="1"/>
</dbReference>
<name>A0A7X0UD76_9BURK</name>
<sequence>MSHKAIISCAVTGAVHTPTMSPHLPVTPAQIAQQSIDAAAAGAAIIHLHARNPADGRPSPSADVYMEFLPEIAQATDAVINITTGGSVAMSLNERLEAALRVSPELASLNMGSFNFAMFRMAERPREWQHAWEQPYLAATEDGIFKNTFRDIKYILQTLGEGHGTRFECECYDLGHLYNLAYFADMGLIKPPFLVQTIFGVMGAMGADAENVLVMKQTADRLLGKDYVWSLFAAGKNQMGFGTMGAVMGAHVRVGLEDSLYLGRGALATSNAQQVAKMRKVLDELGIAVATPQEARERLALKGRHNVALA</sequence>
<gene>
    <name evidence="5" type="ORF">HNP48_006500</name>
</gene>
<dbReference type="GO" id="GO:0043720">
    <property type="term" value="F:3-keto-5-aminohexanoate cleavage activity"/>
    <property type="evidence" value="ECO:0007669"/>
    <property type="project" value="InterPro"/>
</dbReference>
<proteinExistence type="predicted"/>
<dbReference type="Pfam" id="PF05853">
    <property type="entry name" value="BKACE"/>
    <property type="match status" value="1"/>
</dbReference>
<dbReference type="InterPro" id="IPR013785">
    <property type="entry name" value="Aldolase_TIM"/>
</dbReference>
<dbReference type="InterPro" id="IPR008567">
    <property type="entry name" value="BKACE"/>
</dbReference>
<organism evidence="5 6">
    <name type="scientific">Acidovorax soli</name>
    <dbReference type="NCBI Taxonomy" id="592050"/>
    <lineage>
        <taxon>Bacteria</taxon>
        <taxon>Pseudomonadati</taxon>
        <taxon>Pseudomonadota</taxon>
        <taxon>Betaproteobacteria</taxon>
        <taxon>Burkholderiales</taxon>
        <taxon>Comamonadaceae</taxon>
        <taxon>Acidovorax</taxon>
    </lineage>
</organism>
<comment type="cofactor">
    <cofactor evidence="1">
        <name>Zn(2+)</name>
        <dbReference type="ChEBI" id="CHEBI:29105"/>
    </cofactor>
</comment>
<accession>A0A7X0UD76</accession>
<dbReference type="EMBL" id="JACHLK010000023">
    <property type="protein sequence ID" value="MBB6563774.1"/>
    <property type="molecule type" value="Genomic_DNA"/>
</dbReference>
<dbReference type="Proteomes" id="UP000575083">
    <property type="component" value="Unassembled WGS sequence"/>
</dbReference>
<evidence type="ECO:0000256" key="2">
    <source>
        <dbReference type="ARBA" id="ARBA00022679"/>
    </source>
</evidence>
<keyword evidence="4" id="KW-0862">Zinc</keyword>
<keyword evidence="6" id="KW-1185">Reference proteome</keyword>
<evidence type="ECO:0000313" key="5">
    <source>
        <dbReference type="EMBL" id="MBB6563774.1"/>
    </source>
</evidence>
<dbReference type="GO" id="GO:0046872">
    <property type="term" value="F:metal ion binding"/>
    <property type="evidence" value="ECO:0007669"/>
    <property type="project" value="UniProtKB-KW"/>
</dbReference>
<dbReference type="PANTHER" id="PTHR37418">
    <property type="entry name" value="3-KETO-5-AMINOHEXANOATE CLEAVAGE ENZYME-RELATED"/>
    <property type="match status" value="1"/>
</dbReference>
<dbReference type="Gene3D" id="3.20.20.70">
    <property type="entry name" value="Aldolase class I"/>
    <property type="match status" value="1"/>
</dbReference>
<keyword evidence="3" id="KW-0479">Metal-binding</keyword>
<keyword evidence="2" id="KW-0808">Transferase</keyword>
<dbReference type="AlphaFoldDB" id="A0A7X0UD76"/>
<reference evidence="5 6" key="1">
    <citation type="submission" date="2020-08" db="EMBL/GenBank/DDBJ databases">
        <title>Functional genomics of gut bacteria from endangered species of beetles.</title>
        <authorList>
            <person name="Carlos-Shanley C."/>
        </authorList>
    </citation>
    <scope>NUCLEOTIDE SEQUENCE [LARGE SCALE GENOMIC DNA]</scope>
    <source>
        <strain evidence="5 6">S00198</strain>
    </source>
</reference>